<evidence type="ECO:0000313" key="4">
    <source>
        <dbReference type="Proteomes" id="UP000289216"/>
    </source>
</evidence>
<dbReference type="Gene3D" id="1.10.40.30">
    <property type="entry name" value="Fumarase/aspartase (C-terminal domain)"/>
    <property type="match status" value="1"/>
</dbReference>
<dbReference type="EMBL" id="SBAP01000006">
    <property type="protein sequence ID" value="RXZ70634.1"/>
    <property type="molecule type" value="Genomic_DNA"/>
</dbReference>
<sequence>MMEFKSNHITNSKFYGKFYNTEKMNIIFDDEKRMQRWLDVEVALLESQCELDIVPKYIVDKLKEVADIKKLDCNEIKKGIENTGHSLYPLLKEWGKNLTSEYTNYIHYGATTQDIEDTSQMLEIKNILEILLKDMEDILDILENLSIEHRNTVIVARTHGQQALPTTLGLKIAQWLDESMRNYERLRRCQHNSTVSQLFGGVGTMAAFNGRGHKLIELFSKKLNLKNPEISWYSCRDRIIEILFAFTSTSGCFGKIANEIIELNKDEIGEISEPFIKGKIGSSTMPHKRNPEVCEQIVTLSKLVKANFYTSLDTFILEHERDYRGVRTEWVSITDSSMYLSKVLELIKFVLKGLKVNKENINRNLAASKEKIMSESLMFWLSKKIGKSEAHKYIYEVSMDIAENGGSVIDTIKSDYPQFDQEIDFVTDPYKYIGEADKIIINIITKKRKMKEENISE</sequence>
<keyword evidence="1 3" id="KW-0456">Lyase</keyword>
<dbReference type="InterPro" id="IPR020557">
    <property type="entry name" value="Fumarate_lyase_CS"/>
</dbReference>
<dbReference type="SUPFAM" id="SSF48557">
    <property type="entry name" value="L-aspartase-like"/>
    <property type="match status" value="1"/>
</dbReference>
<dbReference type="GO" id="GO:0044208">
    <property type="term" value="P:'de novo' AMP biosynthetic process"/>
    <property type="evidence" value="ECO:0007669"/>
    <property type="project" value="TreeGrafter"/>
</dbReference>
<dbReference type="PRINTS" id="PR00145">
    <property type="entry name" value="ARGSUCLYASE"/>
</dbReference>
<reference evidence="3 4" key="1">
    <citation type="submission" date="2019-01" db="EMBL/GenBank/DDBJ databases">
        <title>Fusobacterium necrophorum Isolated From the Uterus of Dairy Cows.</title>
        <authorList>
            <person name="Francis A.M."/>
        </authorList>
    </citation>
    <scope>NUCLEOTIDE SEQUENCE [LARGE SCALE GENOMIC DNA]</scope>
    <source>
        <strain evidence="3 4">KG35</strain>
    </source>
</reference>
<dbReference type="GO" id="GO:0005829">
    <property type="term" value="C:cytosol"/>
    <property type="evidence" value="ECO:0007669"/>
    <property type="project" value="TreeGrafter"/>
</dbReference>
<dbReference type="PRINTS" id="PR00149">
    <property type="entry name" value="FUMRATELYASE"/>
</dbReference>
<dbReference type="PANTHER" id="PTHR43172">
    <property type="entry name" value="ADENYLOSUCCINATE LYASE"/>
    <property type="match status" value="1"/>
</dbReference>
<evidence type="ECO:0000313" key="3">
    <source>
        <dbReference type="EMBL" id="RXZ70634.1"/>
    </source>
</evidence>
<comment type="caution">
    <text evidence="3">The sequence shown here is derived from an EMBL/GenBank/DDBJ whole genome shotgun (WGS) entry which is preliminary data.</text>
</comment>
<dbReference type="CDD" id="cd01597">
    <property type="entry name" value="pCLME"/>
    <property type="match status" value="1"/>
</dbReference>
<dbReference type="PANTHER" id="PTHR43172:SF1">
    <property type="entry name" value="ADENYLOSUCCINATE LYASE"/>
    <property type="match status" value="1"/>
</dbReference>
<evidence type="ECO:0000259" key="2">
    <source>
        <dbReference type="SMART" id="SM00998"/>
    </source>
</evidence>
<dbReference type="InterPro" id="IPR022761">
    <property type="entry name" value="Fumarate_lyase_N"/>
</dbReference>
<name>A0A4Q2KYA6_9FUSO</name>
<dbReference type="SMART" id="SM00998">
    <property type="entry name" value="ADSL_C"/>
    <property type="match status" value="1"/>
</dbReference>
<protein>
    <submittedName>
        <fullName evidence="3">Adenylosuccinate lyase family protein</fullName>
    </submittedName>
</protein>
<dbReference type="GO" id="GO:0070626">
    <property type="term" value="F:(S)-2-(5-amino-1-(5-phospho-D-ribosyl)imidazole-4-carboxamido) succinate lyase (fumarate-forming) activity"/>
    <property type="evidence" value="ECO:0007669"/>
    <property type="project" value="TreeGrafter"/>
</dbReference>
<dbReference type="GO" id="GO:0004018">
    <property type="term" value="F:N6-(1,2-dicarboxyethyl)AMP AMP-lyase (fumarate-forming) activity"/>
    <property type="evidence" value="ECO:0007669"/>
    <property type="project" value="TreeGrafter"/>
</dbReference>
<dbReference type="Proteomes" id="UP000289216">
    <property type="component" value="Unassembled WGS sequence"/>
</dbReference>
<dbReference type="PROSITE" id="PS00163">
    <property type="entry name" value="FUMARATE_LYASES"/>
    <property type="match status" value="1"/>
</dbReference>
<dbReference type="InterPro" id="IPR019468">
    <property type="entry name" value="AdenyloSucc_lyase_C"/>
</dbReference>
<dbReference type="RefSeq" id="WP_129490633.1">
    <property type="nucleotide sequence ID" value="NZ_SBAP01000006.1"/>
</dbReference>
<evidence type="ECO:0000256" key="1">
    <source>
        <dbReference type="ARBA" id="ARBA00023239"/>
    </source>
</evidence>
<organism evidence="3 4">
    <name type="scientific">Fusobacterium necrophorum</name>
    <dbReference type="NCBI Taxonomy" id="859"/>
    <lineage>
        <taxon>Bacteria</taxon>
        <taxon>Fusobacteriati</taxon>
        <taxon>Fusobacteriota</taxon>
        <taxon>Fusobacteriia</taxon>
        <taxon>Fusobacteriales</taxon>
        <taxon>Fusobacteriaceae</taxon>
        <taxon>Fusobacterium</taxon>
    </lineage>
</organism>
<dbReference type="AlphaFoldDB" id="A0A4Q2KYA6"/>
<dbReference type="Pfam" id="PF10397">
    <property type="entry name" value="ADSL_C"/>
    <property type="match status" value="1"/>
</dbReference>
<gene>
    <name evidence="3" type="ORF">EPT53_02795</name>
</gene>
<accession>A0A4Q2KYA6</accession>
<dbReference type="Gene3D" id="1.20.200.10">
    <property type="entry name" value="Fumarase/aspartase (Central domain)"/>
    <property type="match status" value="1"/>
</dbReference>
<dbReference type="Pfam" id="PF00206">
    <property type="entry name" value="Lyase_1"/>
    <property type="match status" value="1"/>
</dbReference>
<feature type="domain" description="Adenylosuccinate lyase C-terminal" evidence="2">
    <location>
        <begin position="369"/>
        <end position="444"/>
    </location>
</feature>
<dbReference type="InterPro" id="IPR000362">
    <property type="entry name" value="Fumarate_lyase_fam"/>
</dbReference>
<proteinExistence type="predicted"/>
<dbReference type="InterPro" id="IPR008948">
    <property type="entry name" value="L-Aspartase-like"/>
</dbReference>